<evidence type="ECO:0000313" key="2">
    <source>
        <dbReference type="EMBL" id="PSL45072.1"/>
    </source>
</evidence>
<sequence length="317" mass="35192">MIRCVIIGALLCLSGCGMTFDEAVEPADDTSLAETLDDVEADESSAHEAFVSAREQGAIDEDETSVEAPAPSREGIEEAAVQFYEGLNQGKKDKVYSLLHNNAFLSGDTPFHSADEFIEHTTSYMEEHQLTYESVEVLGIDEVENGYVRAHIRLSALQDEEKHLEEEIQLFAFEDDQWKVDLAGVKAHHSYGTTNDGAYTFQDITVLERVEGIEVAFTLSHRNYEMIRFGFAENPAGASLYTTSGMFEASVSTEDVKERADGTYEVHIHFPEASGNVEDLFVSRVIAREARDVPGTEQHEEAITVPFEQHERGTVSP</sequence>
<proteinExistence type="predicted"/>
<keyword evidence="3" id="KW-1185">Reference proteome</keyword>
<name>A0A2P8HFR4_9BACI</name>
<feature type="region of interest" description="Disordered" evidence="1">
    <location>
        <begin position="293"/>
        <end position="317"/>
    </location>
</feature>
<evidence type="ECO:0000313" key="3">
    <source>
        <dbReference type="Proteomes" id="UP000242310"/>
    </source>
</evidence>
<reference evidence="2 3" key="1">
    <citation type="submission" date="2018-03" db="EMBL/GenBank/DDBJ databases">
        <title>Genomic Encyclopedia of Type Strains, Phase III (KMG-III): the genomes of soil and plant-associated and newly described type strains.</title>
        <authorList>
            <person name="Whitman W."/>
        </authorList>
    </citation>
    <scope>NUCLEOTIDE SEQUENCE [LARGE SCALE GENOMIC DNA]</scope>
    <source>
        <strain evidence="2 3">CGMCC 1.07653</strain>
    </source>
</reference>
<dbReference type="InterPro" id="IPR032710">
    <property type="entry name" value="NTF2-like_dom_sf"/>
</dbReference>
<organism evidence="2 3">
    <name type="scientific">Salsuginibacillus halophilus</name>
    <dbReference type="NCBI Taxonomy" id="517424"/>
    <lineage>
        <taxon>Bacteria</taxon>
        <taxon>Bacillati</taxon>
        <taxon>Bacillota</taxon>
        <taxon>Bacilli</taxon>
        <taxon>Bacillales</taxon>
        <taxon>Bacillaceae</taxon>
        <taxon>Salsuginibacillus</taxon>
    </lineage>
</organism>
<accession>A0A2P8HFR4</accession>
<dbReference type="AlphaFoldDB" id="A0A2P8HFR4"/>
<dbReference type="SUPFAM" id="SSF54427">
    <property type="entry name" value="NTF2-like"/>
    <property type="match status" value="1"/>
</dbReference>
<evidence type="ECO:0000256" key="1">
    <source>
        <dbReference type="SAM" id="MobiDB-lite"/>
    </source>
</evidence>
<comment type="caution">
    <text evidence="2">The sequence shown here is derived from an EMBL/GenBank/DDBJ whole genome shotgun (WGS) entry which is preliminary data.</text>
</comment>
<gene>
    <name evidence="2" type="ORF">B0H94_10777</name>
</gene>
<protein>
    <submittedName>
        <fullName evidence="2">Uncharacterized protein</fullName>
    </submittedName>
</protein>
<dbReference type="EMBL" id="PYAV01000007">
    <property type="protein sequence ID" value="PSL45072.1"/>
    <property type="molecule type" value="Genomic_DNA"/>
</dbReference>
<dbReference type="Proteomes" id="UP000242310">
    <property type="component" value="Unassembled WGS sequence"/>
</dbReference>